<dbReference type="EMBL" id="ML005676">
    <property type="protein sequence ID" value="RKP17790.1"/>
    <property type="molecule type" value="Genomic_DNA"/>
</dbReference>
<proteinExistence type="predicted"/>
<evidence type="ECO:0000313" key="2">
    <source>
        <dbReference type="Proteomes" id="UP000281549"/>
    </source>
</evidence>
<dbReference type="Proteomes" id="UP000281549">
    <property type="component" value="Unassembled WGS sequence"/>
</dbReference>
<protein>
    <submittedName>
        <fullName evidence="1">Uncharacterized protein</fullName>
    </submittedName>
</protein>
<gene>
    <name evidence="1" type="ORF">ROZALSC1DRAFT_30441</name>
</gene>
<reference evidence="2" key="1">
    <citation type="journal article" date="2018" name="Nat. Microbiol.">
        <title>Leveraging single-cell genomics to expand the fungal tree of life.</title>
        <authorList>
            <person name="Ahrendt S.R."/>
            <person name="Quandt C.A."/>
            <person name="Ciobanu D."/>
            <person name="Clum A."/>
            <person name="Salamov A."/>
            <person name="Andreopoulos B."/>
            <person name="Cheng J.F."/>
            <person name="Woyke T."/>
            <person name="Pelin A."/>
            <person name="Henrissat B."/>
            <person name="Reynolds N.K."/>
            <person name="Benny G.L."/>
            <person name="Smith M.E."/>
            <person name="James T.Y."/>
            <person name="Grigoriev I.V."/>
        </authorList>
    </citation>
    <scope>NUCLEOTIDE SEQUENCE [LARGE SCALE GENOMIC DNA]</scope>
    <source>
        <strain evidence="2">CSF55</strain>
    </source>
</reference>
<organism evidence="1 2">
    <name type="scientific">Rozella allomycis (strain CSF55)</name>
    <dbReference type="NCBI Taxonomy" id="988480"/>
    <lineage>
        <taxon>Eukaryota</taxon>
        <taxon>Fungi</taxon>
        <taxon>Fungi incertae sedis</taxon>
        <taxon>Cryptomycota</taxon>
        <taxon>Cryptomycota incertae sedis</taxon>
        <taxon>Rozella</taxon>
    </lineage>
</organism>
<name>A0A4P9YHR4_ROZAC</name>
<sequence length="685" mass="79874">MQLDQLEVSHTQLGMMHEREQLVVPKSPWINADYSKRSITSIVGLSSVNRKLNTFEDQYRALKSTFNDHDVNADLRLSNILRKIIPKESKEAREYWFNILRRLTKDDLQNQQTINLAYYIMKEGNINASKYVNGKSSFHSSEYKKIEIFWIRKLIEKGRLDKQKIAQQATQIGDLEILKLLAATPDDIQKFNLLHLALESKQGQALSYLTDNVPLHSQNLIYAYNSKKPEIIKMAEKYFFKVDFNKRNFEEQKSIFEYHVENETWKRLKNILSKEFIDKLAKEFTDKKNMPLALRLMNAVSIKYDQEIPTLIWRKEGIFNDFNYEKEKILLEIGRVSESDLVKRVVLRYADKHRSKLLMSEFSHNVNLETAISSDALRLSVFMIFDKNVPVTLNELRLVSKLKMHESKPKFYNFIMHEYSTQFKYMDAKTKYEQLLKIAESKMPQKWSIIRDLLDEGNKNSMLLQANFMRVIKLAIPNASVEKNGRFISINQPGKLDEKWTDSISKTLLLLIMEGTSARHDPIKLSVATHSMKAGDETTSTLLLSYIATPEIKSMAVDEAIRLNQFDFFNRLVHKYHMPISAFALMKYSNLKDPSAIKSVRSKYFSGFKNKSVDVQVNDLLYFEKTRNWELIDALLNTKNNWAIFGRRDLETRILDSSLTNQEKREMLSVYLQKKNGADAAAGHK</sequence>
<dbReference type="AlphaFoldDB" id="A0A4P9YHR4"/>
<accession>A0A4P9YHR4</accession>
<evidence type="ECO:0000313" key="1">
    <source>
        <dbReference type="EMBL" id="RKP17790.1"/>
    </source>
</evidence>